<dbReference type="Pfam" id="PF13432">
    <property type="entry name" value="TPR_16"/>
    <property type="match status" value="1"/>
</dbReference>
<reference evidence="2" key="1">
    <citation type="submission" date="2017-08" db="EMBL/GenBank/DDBJ databases">
        <authorList>
            <person name="Imhoff J.F."/>
            <person name="Rahn T."/>
            <person name="Kuenzel S."/>
            <person name="Neulinger S.C."/>
        </authorList>
    </citation>
    <scope>NUCLEOTIDE SEQUENCE</scope>
    <source>
        <strain evidence="2">DSM 11080</strain>
    </source>
</reference>
<accession>A0AAJ0U0R7</accession>
<feature type="repeat" description="TPR" evidence="1">
    <location>
        <begin position="18"/>
        <end position="51"/>
    </location>
</feature>
<dbReference type="PROSITE" id="PS50005">
    <property type="entry name" value="TPR"/>
    <property type="match status" value="1"/>
</dbReference>
<name>A0AAJ0U0R7_9GAMM</name>
<protein>
    <recommendedName>
        <fullName evidence="4">Tetratricopeptide repeat protein</fullName>
    </recommendedName>
</protein>
<dbReference type="Proteomes" id="UP001296776">
    <property type="component" value="Unassembled WGS sequence"/>
</dbReference>
<organism evidence="2 3">
    <name type="scientific">Halochromatium glycolicum</name>
    <dbReference type="NCBI Taxonomy" id="85075"/>
    <lineage>
        <taxon>Bacteria</taxon>
        <taxon>Pseudomonadati</taxon>
        <taxon>Pseudomonadota</taxon>
        <taxon>Gammaproteobacteria</taxon>
        <taxon>Chromatiales</taxon>
        <taxon>Chromatiaceae</taxon>
        <taxon>Halochromatium</taxon>
    </lineage>
</organism>
<dbReference type="SMART" id="SM00028">
    <property type="entry name" value="TPR"/>
    <property type="match status" value="2"/>
</dbReference>
<evidence type="ECO:0000313" key="3">
    <source>
        <dbReference type="Proteomes" id="UP001296776"/>
    </source>
</evidence>
<dbReference type="EMBL" id="NRSJ01000001">
    <property type="protein sequence ID" value="MBK1703112.1"/>
    <property type="molecule type" value="Genomic_DNA"/>
</dbReference>
<dbReference type="AlphaFoldDB" id="A0AAJ0U0R7"/>
<proteinExistence type="predicted"/>
<evidence type="ECO:0008006" key="4">
    <source>
        <dbReference type="Google" id="ProtNLM"/>
    </source>
</evidence>
<dbReference type="InterPro" id="IPR011990">
    <property type="entry name" value="TPR-like_helical_dom_sf"/>
</dbReference>
<sequence length="108" mass="11894">MSIIDNLEAMRSRGQDSAILRYSLGNEYLKQGEIESALTHLAEAVRQDPGYSAAWKLYGKTLAQNEQHTEAVTALERGIDVAESKGDAQAAKEMRVFLKRARAALDQG</sequence>
<dbReference type="RefSeq" id="WP_200343784.1">
    <property type="nucleotide sequence ID" value="NZ_NRSJ01000001.1"/>
</dbReference>
<comment type="caution">
    <text evidence="2">The sequence shown here is derived from an EMBL/GenBank/DDBJ whole genome shotgun (WGS) entry which is preliminary data.</text>
</comment>
<dbReference type="Gene3D" id="1.25.40.10">
    <property type="entry name" value="Tetratricopeptide repeat domain"/>
    <property type="match status" value="1"/>
</dbReference>
<keyword evidence="3" id="KW-1185">Reference proteome</keyword>
<dbReference type="InterPro" id="IPR019734">
    <property type="entry name" value="TPR_rpt"/>
</dbReference>
<dbReference type="SUPFAM" id="SSF48452">
    <property type="entry name" value="TPR-like"/>
    <property type="match status" value="1"/>
</dbReference>
<evidence type="ECO:0000313" key="2">
    <source>
        <dbReference type="EMBL" id="MBK1703112.1"/>
    </source>
</evidence>
<keyword evidence="1" id="KW-0802">TPR repeat</keyword>
<gene>
    <name evidence="2" type="ORF">CKO40_00740</name>
</gene>
<reference evidence="2" key="2">
    <citation type="journal article" date="2020" name="Microorganisms">
        <title>Osmotic Adaptation and Compatible Solute Biosynthesis of Phototrophic Bacteria as Revealed from Genome Analyses.</title>
        <authorList>
            <person name="Imhoff J.F."/>
            <person name="Rahn T."/>
            <person name="Kunzel S."/>
            <person name="Keller A."/>
            <person name="Neulinger S.C."/>
        </authorList>
    </citation>
    <scope>NUCLEOTIDE SEQUENCE</scope>
    <source>
        <strain evidence="2">DSM 11080</strain>
    </source>
</reference>
<evidence type="ECO:0000256" key="1">
    <source>
        <dbReference type="PROSITE-ProRule" id="PRU00339"/>
    </source>
</evidence>